<accession>X1JCN5</accession>
<reference evidence="1" key="1">
    <citation type="journal article" date="2014" name="Front. Microbiol.">
        <title>High frequency of phylogenetically diverse reductive dehalogenase-homologous genes in deep subseafloor sedimentary metagenomes.</title>
        <authorList>
            <person name="Kawai M."/>
            <person name="Futagami T."/>
            <person name="Toyoda A."/>
            <person name="Takaki Y."/>
            <person name="Nishi S."/>
            <person name="Hori S."/>
            <person name="Arai W."/>
            <person name="Tsubouchi T."/>
            <person name="Morono Y."/>
            <person name="Uchiyama I."/>
            <person name="Ito T."/>
            <person name="Fujiyama A."/>
            <person name="Inagaki F."/>
            <person name="Takami H."/>
        </authorList>
    </citation>
    <scope>NUCLEOTIDE SEQUENCE</scope>
    <source>
        <strain evidence="1">Expedition CK06-06</strain>
    </source>
</reference>
<dbReference type="SUPFAM" id="SSF53335">
    <property type="entry name" value="S-adenosyl-L-methionine-dependent methyltransferases"/>
    <property type="match status" value="1"/>
</dbReference>
<protein>
    <submittedName>
        <fullName evidence="1">Uncharacterized protein</fullName>
    </submittedName>
</protein>
<comment type="caution">
    <text evidence="1">The sequence shown here is derived from an EMBL/GenBank/DDBJ whole genome shotgun (WGS) entry which is preliminary data.</text>
</comment>
<dbReference type="AlphaFoldDB" id="X1JCN5"/>
<feature type="non-terminal residue" evidence="1">
    <location>
        <position position="57"/>
    </location>
</feature>
<dbReference type="Gene3D" id="3.40.50.150">
    <property type="entry name" value="Vaccinia Virus protein VP39"/>
    <property type="match status" value="1"/>
</dbReference>
<sequence length="57" mass="6450">MINTIILGHALTELPKLPAESVSCVTTSPPYWSLRDYGVEPVIWDGDKDCKHNFNNY</sequence>
<evidence type="ECO:0000313" key="1">
    <source>
        <dbReference type="EMBL" id="GAH67508.1"/>
    </source>
</evidence>
<gene>
    <name evidence="1" type="ORF">S03H2_44998</name>
</gene>
<organism evidence="1">
    <name type="scientific">marine sediment metagenome</name>
    <dbReference type="NCBI Taxonomy" id="412755"/>
    <lineage>
        <taxon>unclassified sequences</taxon>
        <taxon>metagenomes</taxon>
        <taxon>ecological metagenomes</taxon>
    </lineage>
</organism>
<name>X1JCN5_9ZZZZ</name>
<proteinExistence type="predicted"/>
<dbReference type="InterPro" id="IPR029063">
    <property type="entry name" value="SAM-dependent_MTases_sf"/>
</dbReference>
<dbReference type="EMBL" id="BARU01028166">
    <property type="protein sequence ID" value="GAH67508.1"/>
    <property type="molecule type" value="Genomic_DNA"/>
</dbReference>